<dbReference type="Proteomes" id="UP000626092">
    <property type="component" value="Unassembled WGS sequence"/>
</dbReference>
<dbReference type="PANTHER" id="PTHR22883">
    <property type="entry name" value="ZINC FINGER DHHC DOMAIN CONTAINING PROTEIN"/>
    <property type="match status" value="1"/>
</dbReference>
<evidence type="ECO:0000256" key="9">
    <source>
        <dbReference type="SAM" id="MobiDB-lite"/>
    </source>
</evidence>
<sequence>MARRHGWELPAHTFQVVAITVFFLLCVAFYAFFAPFLGRADIYEYVALGVYSLLVISVFILYVRCTAIDPADPGILVEADKTSAHRSQNGTDLTGNASVEEPSKEGLGDVGTPYRHSSSCCSKVGGLFCGCLVREDCRKDDDLLLEQSGEEDGLFCTLCHAEVRKFSKHCRSCDKCVDGFDHHCRWLNNCVGRKNYITFVCLMGMSLCWLVVQFGIGIAILVRCFVDRKAVEHQITERLGDGFSRPPFASVVQKITFTMAIFDGAGIPVMISLYVGFVPSFQALCTAVSLLAVVPLGELFFFHMILIRKGITTYEYVVAMRAQSEPPGPSVDGEDQHSLPSSPTSSAVTAISGKSSVGMGLQYKGAWCTPPRIFMDHQDEIIPHLVPGRLPSTVDPDAVQPNDKGKLPSRPVRISAWKLAKLDSNEAVKAGAKARASSSVLRPVSSRHHPYDGDHFSSSNVSGRSSPVGTNQGFHNQRSKSGKSMVSSSKNSYPPSRASCGDLETCVHSLSNLSSPNRTINMTPSPLDQQTSNKDHFNPMYQSSGNQSPRSTKASNVNETTVTENVSRLPPMRQNSSAAAVVWDQEAGRFVSAATRSTVGGSSQVSGSELLYTGQSIFYGGPLLNESNRGLRSGTSISAAAPQRGPASSYYQQGRSQRGGQLPVFVPSDSQQNQFSSRLP</sequence>
<feature type="compositionally biased region" description="Low complexity" evidence="9">
    <location>
        <begin position="482"/>
        <end position="499"/>
    </location>
</feature>
<feature type="compositionally biased region" description="Polar residues" evidence="9">
    <location>
        <begin position="338"/>
        <end position="347"/>
    </location>
</feature>
<accession>A0A834GR19</accession>
<proteinExistence type="inferred from homology"/>
<feature type="domain" description="Palmitoyltransferase DHHC" evidence="10">
    <location>
        <begin position="153"/>
        <end position="317"/>
    </location>
</feature>
<dbReference type="EMBL" id="WJXA01000006">
    <property type="protein sequence ID" value="KAF7140275.1"/>
    <property type="molecule type" value="Genomic_DNA"/>
</dbReference>
<dbReference type="InterPro" id="IPR039859">
    <property type="entry name" value="PFA4/ZDH16/20/ERF2-like"/>
</dbReference>
<feature type="compositionally biased region" description="Low complexity" evidence="9">
    <location>
        <begin position="648"/>
        <end position="661"/>
    </location>
</feature>
<evidence type="ECO:0000256" key="2">
    <source>
        <dbReference type="ARBA" id="ARBA00008574"/>
    </source>
</evidence>
<comment type="domain">
    <text evidence="8">The DHHC domain is required for palmitoyltransferase activity.</text>
</comment>
<dbReference type="GO" id="GO:0005794">
    <property type="term" value="C:Golgi apparatus"/>
    <property type="evidence" value="ECO:0007669"/>
    <property type="project" value="TreeGrafter"/>
</dbReference>
<dbReference type="Pfam" id="PF01529">
    <property type="entry name" value="DHHC"/>
    <property type="match status" value="1"/>
</dbReference>
<feature type="region of interest" description="Disordered" evidence="9">
    <location>
        <begin position="512"/>
        <end position="574"/>
    </location>
</feature>
<dbReference type="GO" id="GO:0019706">
    <property type="term" value="F:protein-cysteine S-palmitoyltransferase activity"/>
    <property type="evidence" value="ECO:0007669"/>
    <property type="project" value="UniProtKB-EC"/>
</dbReference>
<dbReference type="EC" id="2.3.1.225" evidence="8"/>
<evidence type="ECO:0000256" key="8">
    <source>
        <dbReference type="RuleBase" id="RU079119"/>
    </source>
</evidence>
<feature type="transmembrane region" description="Helical" evidence="8">
    <location>
        <begin position="12"/>
        <end position="33"/>
    </location>
</feature>
<organism evidence="11 12">
    <name type="scientific">Rhododendron simsii</name>
    <name type="common">Sims's rhododendron</name>
    <dbReference type="NCBI Taxonomy" id="118357"/>
    <lineage>
        <taxon>Eukaryota</taxon>
        <taxon>Viridiplantae</taxon>
        <taxon>Streptophyta</taxon>
        <taxon>Embryophyta</taxon>
        <taxon>Tracheophyta</taxon>
        <taxon>Spermatophyta</taxon>
        <taxon>Magnoliopsida</taxon>
        <taxon>eudicotyledons</taxon>
        <taxon>Gunneridae</taxon>
        <taxon>Pentapetalae</taxon>
        <taxon>asterids</taxon>
        <taxon>Ericales</taxon>
        <taxon>Ericaceae</taxon>
        <taxon>Ericoideae</taxon>
        <taxon>Rhodoreae</taxon>
        <taxon>Rhododendron</taxon>
    </lineage>
</organism>
<evidence type="ECO:0000259" key="10">
    <source>
        <dbReference type="Pfam" id="PF01529"/>
    </source>
</evidence>
<feature type="compositionally biased region" description="Polar residues" evidence="9">
    <location>
        <begin position="512"/>
        <end position="532"/>
    </location>
</feature>
<feature type="region of interest" description="Disordered" evidence="9">
    <location>
        <begin position="433"/>
        <end position="499"/>
    </location>
</feature>
<evidence type="ECO:0000256" key="5">
    <source>
        <dbReference type="ARBA" id="ARBA00022989"/>
    </source>
</evidence>
<evidence type="ECO:0000313" key="12">
    <source>
        <dbReference type="Proteomes" id="UP000626092"/>
    </source>
</evidence>
<feature type="transmembrane region" description="Helical" evidence="8">
    <location>
        <begin position="281"/>
        <end position="302"/>
    </location>
</feature>
<evidence type="ECO:0000256" key="6">
    <source>
        <dbReference type="ARBA" id="ARBA00023136"/>
    </source>
</evidence>
<dbReference type="InterPro" id="IPR001594">
    <property type="entry name" value="Palmitoyltrfase_DHHC"/>
</dbReference>
<dbReference type="GO" id="GO:0005783">
    <property type="term" value="C:endoplasmic reticulum"/>
    <property type="evidence" value="ECO:0007669"/>
    <property type="project" value="TreeGrafter"/>
</dbReference>
<feature type="region of interest" description="Disordered" evidence="9">
    <location>
        <begin position="86"/>
        <end position="106"/>
    </location>
</feature>
<comment type="similarity">
    <text evidence="2 8">Belongs to the DHHC palmitoyltransferase family.</text>
</comment>
<evidence type="ECO:0000256" key="7">
    <source>
        <dbReference type="ARBA" id="ARBA00023315"/>
    </source>
</evidence>
<name>A0A834GR19_RHOSS</name>
<comment type="catalytic activity">
    <reaction evidence="8">
        <text>L-cysteinyl-[protein] + hexadecanoyl-CoA = S-hexadecanoyl-L-cysteinyl-[protein] + CoA</text>
        <dbReference type="Rhea" id="RHEA:36683"/>
        <dbReference type="Rhea" id="RHEA-COMP:10131"/>
        <dbReference type="Rhea" id="RHEA-COMP:11032"/>
        <dbReference type="ChEBI" id="CHEBI:29950"/>
        <dbReference type="ChEBI" id="CHEBI:57287"/>
        <dbReference type="ChEBI" id="CHEBI:57379"/>
        <dbReference type="ChEBI" id="CHEBI:74151"/>
        <dbReference type="EC" id="2.3.1.225"/>
    </reaction>
</comment>
<feature type="compositionally biased region" description="Polar residues" evidence="9">
    <location>
        <begin position="668"/>
        <end position="680"/>
    </location>
</feature>
<feature type="compositionally biased region" description="Polar residues" evidence="9">
    <location>
        <begin position="86"/>
        <end position="97"/>
    </location>
</feature>
<evidence type="ECO:0000256" key="3">
    <source>
        <dbReference type="ARBA" id="ARBA00022679"/>
    </source>
</evidence>
<comment type="subcellular location">
    <subcellularLocation>
        <location evidence="1">Endomembrane system</location>
        <topology evidence="1">Multi-pass membrane protein</topology>
    </subcellularLocation>
</comment>
<feature type="compositionally biased region" description="Polar residues" evidence="9">
    <location>
        <begin position="628"/>
        <end position="638"/>
    </location>
</feature>
<feature type="transmembrane region" description="Helical" evidence="8">
    <location>
        <begin position="255"/>
        <end position="275"/>
    </location>
</feature>
<keyword evidence="7 8" id="KW-0012">Acyltransferase</keyword>
<feature type="compositionally biased region" description="Low complexity" evidence="9">
    <location>
        <begin position="457"/>
        <end position="466"/>
    </location>
</feature>
<keyword evidence="12" id="KW-1185">Reference proteome</keyword>
<evidence type="ECO:0000313" key="11">
    <source>
        <dbReference type="EMBL" id="KAF7140275.1"/>
    </source>
</evidence>
<dbReference type="GO" id="GO:0006612">
    <property type="term" value="P:protein targeting to membrane"/>
    <property type="evidence" value="ECO:0007669"/>
    <property type="project" value="TreeGrafter"/>
</dbReference>
<keyword evidence="5 8" id="KW-1133">Transmembrane helix</keyword>
<dbReference type="PANTHER" id="PTHR22883:SF316">
    <property type="entry name" value="PROTEIN S-ACYLTRANSFERASE 21"/>
    <property type="match status" value="1"/>
</dbReference>
<reference evidence="11" key="1">
    <citation type="submission" date="2019-11" db="EMBL/GenBank/DDBJ databases">
        <authorList>
            <person name="Liu Y."/>
            <person name="Hou J."/>
            <person name="Li T.-Q."/>
            <person name="Guan C.-H."/>
            <person name="Wu X."/>
            <person name="Wu H.-Z."/>
            <person name="Ling F."/>
            <person name="Zhang R."/>
            <person name="Shi X.-G."/>
            <person name="Ren J.-P."/>
            <person name="Chen E.-F."/>
            <person name="Sun J.-M."/>
        </authorList>
    </citation>
    <scope>NUCLEOTIDE SEQUENCE</scope>
    <source>
        <strain evidence="11">Adult_tree_wgs_1</strain>
        <tissue evidence="11">Leaves</tissue>
    </source>
</reference>
<feature type="region of interest" description="Disordered" evidence="9">
    <location>
        <begin position="628"/>
        <end position="680"/>
    </location>
</feature>
<feature type="transmembrane region" description="Helical" evidence="8">
    <location>
        <begin position="45"/>
        <end position="63"/>
    </location>
</feature>
<keyword evidence="3 8" id="KW-0808">Transferase</keyword>
<feature type="region of interest" description="Disordered" evidence="9">
    <location>
        <begin position="325"/>
        <end position="347"/>
    </location>
</feature>
<keyword evidence="4 8" id="KW-0812">Transmembrane</keyword>
<feature type="compositionally biased region" description="Polar residues" evidence="9">
    <location>
        <begin position="540"/>
        <end position="566"/>
    </location>
</feature>
<comment type="caution">
    <text evidence="11">The sequence shown here is derived from an EMBL/GenBank/DDBJ whole genome shotgun (WGS) entry which is preliminary data.</text>
</comment>
<dbReference type="OrthoDB" id="9909019at2759"/>
<gene>
    <name evidence="11" type="ORF">RHSIM_Rhsim06G0004400</name>
</gene>
<feature type="compositionally biased region" description="Polar residues" evidence="9">
    <location>
        <begin position="467"/>
        <end position="476"/>
    </location>
</feature>
<dbReference type="PROSITE" id="PS50216">
    <property type="entry name" value="DHHC"/>
    <property type="match status" value="1"/>
</dbReference>
<keyword evidence="6 8" id="KW-0472">Membrane</keyword>
<feature type="transmembrane region" description="Helical" evidence="8">
    <location>
        <begin position="196"/>
        <end position="222"/>
    </location>
</feature>
<dbReference type="AlphaFoldDB" id="A0A834GR19"/>
<evidence type="ECO:0000256" key="1">
    <source>
        <dbReference type="ARBA" id="ARBA00004127"/>
    </source>
</evidence>
<protein>
    <recommendedName>
        <fullName evidence="8">S-acyltransferase</fullName>
        <ecNumber evidence="8">2.3.1.225</ecNumber>
    </recommendedName>
    <alternativeName>
        <fullName evidence="8">Palmitoyltransferase</fullName>
    </alternativeName>
</protein>
<evidence type="ECO:0000256" key="4">
    <source>
        <dbReference type="ARBA" id="ARBA00022692"/>
    </source>
</evidence>